<keyword evidence="3" id="KW-0436">Ligase</keyword>
<dbReference type="Gene3D" id="3.40.50.20">
    <property type="match status" value="1"/>
</dbReference>
<dbReference type="Pfam" id="PF18030">
    <property type="entry name" value="Rimk_N"/>
    <property type="match status" value="1"/>
</dbReference>
<name>A0ABU9H6A9_9GAMM</name>
<dbReference type="GO" id="GO:0016874">
    <property type="term" value="F:ligase activity"/>
    <property type="evidence" value="ECO:0007669"/>
    <property type="project" value="UniProtKB-KW"/>
</dbReference>
<dbReference type="InterPro" id="IPR041107">
    <property type="entry name" value="Rimk_N"/>
</dbReference>
<comment type="caution">
    <text evidence="3">The sequence shown here is derived from an EMBL/GenBank/DDBJ whole genome shotgun (WGS) entry which is preliminary data.</text>
</comment>
<feature type="non-terminal residue" evidence="3">
    <location>
        <position position="46"/>
    </location>
</feature>
<evidence type="ECO:0000313" key="4">
    <source>
        <dbReference type="Proteomes" id="UP001371391"/>
    </source>
</evidence>
<accession>A0ABU9H6A9</accession>
<dbReference type="GO" id="GO:0005840">
    <property type="term" value="C:ribosome"/>
    <property type="evidence" value="ECO:0007669"/>
    <property type="project" value="UniProtKB-KW"/>
</dbReference>
<keyword evidence="4" id="KW-1185">Reference proteome</keyword>
<feature type="domain" description="RimK preATP-grasp" evidence="2">
    <location>
        <begin position="1"/>
        <end position="46"/>
    </location>
</feature>
<evidence type="ECO:0000256" key="1">
    <source>
        <dbReference type="ARBA" id="ARBA00001946"/>
    </source>
</evidence>
<gene>
    <name evidence="3" type="ORF">V6257_20770</name>
</gene>
<reference evidence="3 4" key="1">
    <citation type="submission" date="2024-02" db="EMBL/GenBank/DDBJ databases">
        <title>Bacteria isolated from the canopy kelp, Nereocystis luetkeana.</title>
        <authorList>
            <person name="Pfister C.A."/>
            <person name="Younker I.T."/>
            <person name="Light S.H."/>
        </authorList>
    </citation>
    <scope>NUCLEOTIDE SEQUENCE [LARGE SCALE GENOMIC DNA]</scope>
    <source>
        <strain evidence="3 4">TI.1.03</strain>
    </source>
</reference>
<dbReference type="EMBL" id="JBAKAW010000223">
    <property type="protein sequence ID" value="MEL0657422.1"/>
    <property type="molecule type" value="Genomic_DNA"/>
</dbReference>
<comment type="cofactor">
    <cofactor evidence="1">
        <name>Mg(2+)</name>
        <dbReference type="ChEBI" id="CHEBI:18420"/>
    </cofactor>
</comment>
<proteinExistence type="predicted"/>
<evidence type="ECO:0000313" key="3">
    <source>
        <dbReference type="EMBL" id="MEL0657422.1"/>
    </source>
</evidence>
<sequence>MKIGILSPNRKLYSTRRLNEAAEARGHEVKLIDALRCYMNITSEHP</sequence>
<keyword evidence="3" id="KW-0689">Ribosomal protein</keyword>
<dbReference type="Proteomes" id="UP001371391">
    <property type="component" value="Unassembled WGS sequence"/>
</dbReference>
<organism evidence="3 4">
    <name type="scientific">Pseudoalteromonas issachenkonii</name>
    <dbReference type="NCBI Taxonomy" id="152297"/>
    <lineage>
        <taxon>Bacteria</taxon>
        <taxon>Pseudomonadati</taxon>
        <taxon>Pseudomonadota</taxon>
        <taxon>Gammaproteobacteria</taxon>
        <taxon>Alteromonadales</taxon>
        <taxon>Pseudoalteromonadaceae</taxon>
        <taxon>Pseudoalteromonas</taxon>
    </lineage>
</organism>
<protein>
    <submittedName>
        <fullName evidence="3">30S ribosomal protein S6--L-glutamate ligase</fullName>
    </submittedName>
</protein>
<evidence type="ECO:0000259" key="2">
    <source>
        <dbReference type="Pfam" id="PF18030"/>
    </source>
</evidence>
<keyword evidence="3" id="KW-0687">Ribonucleoprotein</keyword>